<keyword evidence="4" id="KW-1185">Reference proteome</keyword>
<evidence type="ECO:0000256" key="1">
    <source>
        <dbReference type="SAM" id="MobiDB-lite"/>
    </source>
</evidence>
<name>A0ABN9QYC5_9DINO</name>
<accession>A0ABN9QYC5</accession>
<feature type="non-terminal residue" evidence="3">
    <location>
        <position position="1327"/>
    </location>
</feature>
<evidence type="ECO:0000313" key="3">
    <source>
        <dbReference type="EMBL" id="CAK0810363.1"/>
    </source>
</evidence>
<evidence type="ECO:0000256" key="2">
    <source>
        <dbReference type="SAM" id="SignalP"/>
    </source>
</evidence>
<dbReference type="Gene3D" id="3.30.420.10">
    <property type="entry name" value="Ribonuclease H-like superfamily/Ribonuclease H"/>
    <property type="match status" value="1"/>
</dbReference>
<organism evidence="3 4">
    <name type="scientific">Prorocentrum cordatum</name>
    <dbReference type="NCBI Taxonomy" id="2364126"/>
    <lineage>
        <taxon>Eukaryota</taxon>
        <taxon>Sar</taxon>
        <taxon>Alveolata</taxon>
        <taxon>Dinophyceae</taxon>
        <taxon>Prorocentrales</taxon>
        <taxon>Prorocentraceae</taxon>
        <taxon>Prorocentrum</taxon>
    </lineage>
</organism>
<feature type="signal peptide" evidence="2">
    <location>
        <begin position="1"/>
        <end position="21"/>
    </location>
</feature>
<feature type="chain" id="PRO_5045353776" description="Integrase catalytic domain-containing protein" evidence="2">
    <location>
        <begin position="22"/>
        <end position="1327"/>
    </location>
</feature>
<proteinExistence type="predicted"/>
<dbReference type="Proteomes" id="UP001189429">
    <property type="component" value="Unassembled WGS sequence"/>
</dbReference>
<dbReference type="InterPro" id="IPR036397">
    <property type="entry name" value="RNaseH_sf"/>
</dbReference>
<gene>
    <name evidence="3" type="ORF">PCOR1329_LOCUS15353</name>
</gene>
<protein>
    <recommendedName>
        <fullName evidence="5">Integrase catalytic domain-containing protein</fullName>
    </recommendedName>
</protein>
<feature type="region of interest" description="Disordered" evidence="1">
    <location>
        <begin position="731"/>
        <end position="778"/>
    </location>
</feature>
<comment type="caution">
    <text evidence="3">The sequence shown here is derived from an EMBL/GenBank/DDBJ whole genome shotgun (WGS) entry which is preliminary data.</text>
</comment>
<keyword evidence="2" id="KW-0732">Signal</keyword>
<dbReference type="EMBL" id="CAUYUJ010004638">
    <property type="protein sequence ID" value="CAK0810363.1"/>
    <property type="molecule type" value="Genomic_DNA"/>
</dbReference>
<reference evidence="3" key="1">
    <citation type="submission" date="2023-10" db="EMBL/GenBank/DDBJ databases">
        <authorList>
            <person name="Chen Y."/>
            <person name="Shah S."/>
            <person name="Dougan E. K."/>
            <person name="Thang M."/>
            <person name="Chan C."/>
        </authorList>
    </citation>
    <scope>NUCLEOTIDE SEQUENCE [LARGE SCALE GENOMIC DNA]</scope>
</reference>
<feature type="compositionally biased region" description="Basic and acidic residues" evidence="1">
    <location>
        <begin position="769"/>
        <end position="778"/>
    </location>
</feature>
<evidence type="ECO:0000313" key="4">
    <source>
        <dbReference type="Proteomes" id="UP001189429"/>
    </source>
</evidence>
<sequence>MAALGMLVNGLMLGLVQTGSAMRVDFAEVACSPTSRLTAGLINEDFNCQRINLEQGYDLHKKDDARRAKEWFNTTCPRKAWFSTPCTYFSLMQNLTPEHKRRPGNWENFLRPRLRARAMNGHCVDMALETLRHDGDIYWEWPYKCSGWSTPELNRFRRAAEKIIGRPLRMVRVDACQVGMRDEHGVLRSKSWGILTSYENFTQWMALHCTKDHPHSTLEGHDAVAASAYYPDPMIRRLVKGFAKDLRGQDFAEDFWAMSALQDCEEQLYGIESGIDKHFKKMPEDNVTLDKALVDELICDACTETQDTQHQAVVSLSLPPKLWQAVKLDCFELEVHHRKLFAVLYMDAACNLAVRSVFKEVDTKGKKAYFEPSGAQVLSAFLEDWWQHKPRCQFLISDPGGGFVSNQLREWCGKNAVGIIQSPGEFNGLTADLEILIRQIKKTARRISLDEPTLSLADCVSLACAAHNNQHKASGYTPVQWAYGTNHQGYQFAEEAGRLDGDGLAHTELHRLLAERVYLEEQARSVATRLRHSMRQKLLSIKIGDWIMYFRRGKNTGARGSWLGPARVLAIEPKVNLQRERADESASIEDEISVVWIVHGTRLIGCNPTQLRSSSQREAVVASLKGNIDRDSPTNASNTYQSNQDQVMIFSKEIGVNFVMVLRLETTVQTFIQFLEMVLQICLEYQRVRLRYKASPYDTPHGPEATSAAPEEITSGPAGALIGDEAAVVPREGSPAEPLGVGPDSADGPFAEGFAGNQDPAGEAPTGEADERDRKEPEAKRIKLGEMDFMTRDFEDEVKYLEAWDNFNNQSVAYLKDTTIEREVIEVATDFTHIGAFLQDSTVWLSKRLGDGKATEVTYSKLAPGQQLEFDEAMCKEISQVIATKKYQEGGARKPKARLVILGYQHPSLTELSTAAPTLGKLARNMLFQVCAQHKFKLKFGDVSSAFLQTDASEEFESLNVKRQLRTDQCVWILLDTNNQLKGIIGVHVDDFIIGGDETSKLYRDAEKAIKDLYRWGAWTSGQAEFSGLRARQFKDFSITLDLYDYTNKFITEAEIDADRQKQAHLPLEPKEISLLRGVLGTASWRAQQVPPQYAVDVGLALSQVNNAKISNLVNANKLVKDMRKSASQVIKSHRFENYDWHELWMVQWADASDKLRPDGSKTGGLVTGLSTLDFANGSMANVSILGWRSFKLPRKISGSNNNETQSTAFGDEMLWLTSCMLITDSRGIYDAILKSESPQLGMRSFRSGEEARGIKEQILRTDVSFRWVNGLAMLADSLTKPGYPARHVMEEFLATQRWKCTFDEMFQSGRRRQRDGKGAFTDAPEE</sequence>
<evidence type="ECO:0008006" key="5">
    <source>
        <dbReference type="Google" id="ProtNLM"/>
    </source>
</evidence>